<dbReference type="PANTHER" id="PTHR46586:SF3">
    <property type="entry name" value="ANKYRIN REPEAT-CONTAINING PROTEIN"/>
    <property type="match status" value="1"/>
</dbReference>
<evidence type="ECO:0000313" key="1">
    <source>
        <dbReference type="EMBL" id="OQS07156.1"/>
    </source>
</evidence>
<comment type="caution">
    <text evidence="1">The sequence shown here is derived from an EMBL/GenBank/DDBJ whole genome shotgun (WGS) entry which is preliminary data.</text>
</comment>
<dbReference type="PANTHER" id="PTHR46586">
    <property type="entry name" value="ANKYRIN REPEAT-CONTAINING PROTEIN"/>
    <property type="match status" value="1"/>
</dbReference>
<dbReference type="EMBL" id="JNBS01000272">
    <property type="protein sequence ID" value="OQS07156.1"/>
    <property type="molecule type" value="Genomic_DNA"/>
</dbReference>
<organism evidence="1 2">
    <name type="scientific">Thraustotheca clavata</name>
    <dbReference type="NCBI Taxonomy" id="74557"/>
    <lineage>
        <taxon>Eukaryota</taxon>
        <taxon>Sar</taxon>
        <taxon>Stramenopiles</taxon>
        <taxon>Oomycota</taxon>
        <taxon>Saprolegniomycetes</taxon>
        <taxon>Saprolegniales</taxon>
        <taxon>Achlyaceae</taxon>
        <taxon>Thraustotheca</taxon>
    </lineage>
</organism>
<name>A0A1W0AA39_9STRA</name>
<keyword evidence="2" id="KW-1185">Reference proteome</keyword>
<evidence type="ECO:0000313" key="2">
    <source>
        <dbReference type="Proteomes" id="UP000243217"/>
    </source>
</evidence>
<dbReference type="InterPro" id="IPR002110">
    <property type="entry name" value="Ankyrin_rpt"/>
</dbReference>
<dbReference type="Gene3D" id="1.25.40.20">
    <property type="entry name" value="Ankyrin repeat-containing domain"/>
    <property type="match status" value="2"/>
</dbReference>
<sequence length="284" mass="32250">MNVAAENGQLEMIQYMHTSGSKACSSEAVDLAARNGHLNITKWLHENGKEGCTIRAVHNSIISDNVIILKYLINQGHVECSEFDMVNCTTKVMDNAAAISDLETVKYLHEHRTEGYRTKAMDMAAERGDFEMVKFLHLNHTGGCTANAMDNAAKFGHFSVKGVLRVQWIMLQRMGIMKLLNIFITAMDYAAWKGHFDIVRFIHEIRTEGCSTQFSMEGPLTQYFNAALVQPSQAMIKNIWGDVFQLDWTGDIESFPKLTINLPTTPNDEHYPYRLIQSRIMYFL</sequence>
<protein>
    <submittedName>
        <fullName evidence="1">Uncharacterized protein</fullName>
    </submittedName>
</protein>
<dbReference type="Pfam" id="PF13637">
    <property type="entry name" value="Ank_4"/>
    <property type="match status" value="1"/>
</dbReference>
<dbReference type="OrthoDB" id="63159at2759"/>
<dbReference type="STRING" id="74557.A0A1W0AA39"/>
<dbReference type="InterPro" id="IPR036770">
    <property type="entry name" value="Ankyrin_rpt-contain_sf"/>
</dbReference>
<accession>A0A1W0AA39</accession>
<dbReference type="InterPro" id="IPR052050">
    <property type="entry name" value="SecEffector_AnkRepeat"/>
</dbReference>
<dbReference type="AlphaFoldDB" id="A0A1W0AA39"/>
<dbReference type="Proteomes" id="UP000243217">
    <property type="component" value="Unassembled WGS sequence"/>
</dbReference>
<reference evidence="1 2" key="1">
    <citation type="journal article" date="2014" name="Genome Biol. Evol.">
        <title>The secreted proteins of Achlya hypogyna and Thraustotheca clavata identify the ancestral oomycete secretome and reveal gene acquisitions by horizontal gene transfer.</title>
        <authorList>
            <person name="Misner I."/>
            <person name="Blouin N."/>
            <person name="Leonard G."/>
            <person name="Richards T.A."/>
            <person name="Lane C.E."/>
        </authorList>
    </citation>
    <scope>NUCLEOTIDE SEQUENCE [LARGE SCALE GENOMIC DNA]</scope>
    <source>
        <strain evidence="1 2">ATCC 34112</strain>
    </source>
</reference>
<proteinExistence type="predicted"/>
<gene>
    <name evidence="1" type="ORF">THRCLA_20215</name>
</gene>
<dbReference type="SUPFAM" id="SSF48403">
    <property type="entry name" value="Ankyrin repeat"/>
    <property type="match status" value="1"/>
</dbReference>